<feature type="domain" description="PPM-type phosphatase" evidence="1">
    <location>
        <begin position="3"/>
        <end position="240"/>
    </location>
</feature>
<accession>A0A0H5SHV6</accession>
<sequence>MKAFSITDIGEKRRINQDYVFCETNPIGNLPNLFIVADGMGGHKAGDYASRFCVEFFTQFIKESNITSPIALMEEAIRATNEALYTKSKQQEELEGMGTTFVVATICGKEMYVANIGDSRLYVIGKEIRQITEDHSLVQAMVKTGELNRDEARVHPNKNIITRALGVNEKAQPDFFEVELAEGDIVLMCSDGLTNMLEDEYIEKIIRENADDPKTAAETLVKTANQYGGRDNIAVIVIKV</sequence>
<dbReference type="NCBIfam" id="NF033484">
    <property type="entry name" value="Stp1_PP2C_phos"/>
    <property type="match status" value="1"/>
</dbReference>
<evidence type="ECO:0000313" key="2">
    <source>
        <dbReference type="EMBL" id="CRZ34660.1"/>
    </source>
</evidence>
<dbReference type="InterPro" id="IPR001932">
    <property type="entry name" value="PPM-type_phosphatase-like_dom"/>
</dbReference>
<dbReference type="InterPro" id="IPR015655">
    <property type="entry name" value="PP2C"/>
</dbReference>
<protein>
    <recommendedName>
        <fullName evidence="1">PPM-type phosphatase domain-containing protein</fullName>
    </recommendedName>
</protein>
<dbReference type="PANTHER" id="PTHR47992">
    <property type="entry name" value="PROTEIN PHOSPHATASE"/>
    <property type="match status" value="1"/>
</dbReference>
<dbReference type="GO" id="GO:0004722">
    <property type="term" value="F:protein serine/threonine phosphatase activity"/>
    <property type="evidence" value="ECO:0007669"/>
    <property type="project" value="InterPro"/>
</dbReference>
<organism evidence="2 3">
    <name type="scientific">Herbinix hemicellulosilytica</name>
    <dbReference type="NCBI Taxonomy" id="1564487"/>
    <lineage>
        <taxon>Bacteria</taxon>
        <taxon>Bacillati</taxon>
        <taxon>Bacillota</taxon>
        <taxon>Clostridia</taxon>
        <taxon>Lachnospirales</taxon>
        <taxon>Lachnospiraceae</taxon>
        <taxon>Herbinix</taxon>
    </lineage>
</organism>
<dbReference type="SUPFAM" id="SSF81606">
    <property type="entry name" value="PP2C-like"/>
    <property type="match status" value="1"/>
</dbReference>
<dbReference type="Proteomes" id="UP000236497">
    <property type="component" value="Unassembled WGS sequence"/>
</dbReference>
<dbReference type="EMBL" id="CVTD020000016">
    <property type="protein sequence ID" value="CRZ34660.1"/>
    <property type="molecule type" value="Genomic_DNA"/>
</dbReference>
<reference evidence="2 3" key="1">
    <citation type="submission" date="2015-06" db="EMBL/GenBank/DDBJ databases">
        <authorList>
            <person name="Wibberg Daniel"/>
        </authorList>
    </citation>
    <scope>NUCLEOTIDE SEQUENCE [LARGE SCALE GENOMIC DNA]</scope>
    <source>
        <strain evidence="2 3">T3/55T</strain>
    </source>
</reference>
<dbReference type="Gene3D" id="3.60.40.10">
    <property type="entry name" value="PPM-type phosphatase domain"/>
    <property type="match status" value="1"/>
</dbReference>
<proteinExistence type="predicted"/>
<dbReference type="RefSeq" id="WP_103202775.1">
    <property type="nucleotide sequence ID" value="NZ_CVTD020000016.1"/>
</dbReference>
<evidence type="ECO:0000313" key="3">
    <source>
        <dbReference type="Proteomes" id="UP000236497"/>
    </source>
</evidence>
<dbReference type="CDD" id="cd00143">
    <property type="entry name" value="PP2Cc"/>
    <property type="match status" value="1"/>
</dbReference>
<gene>
    <name evidence="2" type="ORF">HHT355_1459</name>
</gene>
<dbReference type="InterPro" id="IPR036457">
    <property type="entry name" value="PPM-type-like_dom_sf"/>
</dbReference>
<dbReference type="PROSITE" id="PS51746">
    <property type="entry name" value="PPM_2"/>
    <property type="match status" value="1"/>
</dbReference>
<dbReference type="SMART" id="SM00332">
    <property type="entry name" value="PP2Cc"/>
    <property type="match status" value="1"/>
</dbReference>
<name>A0A0H5SHV6_HERHM</name>
<evidence type="ECO:0000259" key="1">
    <source>
        <dbReference type="PROSITE" id="PS51746"/>
    </source>
</evidence>
<dbReference type="Pfam" id="PF00481">
    <property type="entry name" value="PP2C"/>
    <property type="match status" value="1"/>
</dbReference>
<dbReference type="SMART" id="SM00331">
    <property type="entry name" value="PP2C_SIG"/>
    <property type="match status" value="1"/>
</dbReference>
<keyword evidence="3" id="KW-1185">Reference proteome</keyword>
<dbReference type="OrthoDB" id="9801841at2"/>
<dbReference type="AlphaFoldDB" id="A0A0H5SHV6"/>